<dbReference type="AlphaFoldDB" id="A0A139X523"/>
<dbReference type="EMBL" id="ANNX02000032">
    <property type="protein sequence ID" value="KYC39785.1"/>
    <property type="molecule type" value="Genomic_DNA"/>
</dbReference>
<evidence type="ECO:0000313" key="3">
    <source>
        <dbReference type="EMBL" id="KYC39785.1"/>
    </source>
</evidence>
<protein>
    <recommendedName>
        <fullName evidence="2">SMODS and SLOG-associating 2TM effector domain-containing protein</fullName>
    </recommendedName>
</protein>
<evidence type="ECO:0000259" key="2">
    <source>
        <dbReference type="Pfam" id="PF18142"/>
    </source>
</evidence>
<comment type="caution">
    <text evidence="3">The sequence shown here is derived from an EMBL/GenBank/DDBJ whole genome shotgun (WGS) entry which is preliminary data.</text>
</comment>
<sequence>MQSLTSKNELLKQCESDILRFEKEKQSHSKYADYWGKTYLILGVSGTIFSALCAVLTFSEYKIQIALLAALSAILTGLLAFLNPNQREQDRRKAARDCNNYVTRVQAFVAEIGCYKTPEEMLKEYKVLTNERNELVKTSKY</sequence>
<accession>A0A139X523</accession>
<evidence type="ECO:0000256" key="1">
    <source>
        <dbReference type="SAM" id="Phobius"/>
    </source>
</evidence>
<dbReference type="NCBIfam" id="NF033632">
    <property type="entry name" value="SLATT_4"/>
    <property type="match status" value="1"/>
</dbReference>
<dbReference type="Proteomes" id="UP000076925">
    <property type="component" value="Unassembled WGS sequence"/>
</dbReference>
<evidence type="ECO:0000313" key="4">
    <source>
        <dbReference type="Proteomes" id="UP000076925"/>
    </source>
</evidence>
<organism evidence="3 4">
    <name type="scientific">Scytonema hofmannii PCC 7110</name>
    <dbReference type="NCBI Taxonomy" id="128403"/>
    <lineage>
        <taxon>Bacteria</taxon>
        <taxon>Bacillati</taxon>
        <taxon>Cyanobacteriota</taxon>
        <taxon>Cyanophyceae</taxon>
        <taxon>Nostocales</taxon>
        <taxon>Scytonemataceae</taxon>
        <taxon>Scytonema</taxon>
    </lineage>
</organism>
<keyword evidence="1" id="KW-0472">Membrane</keyword>
<gene>
    <name evidence="3" type="ORF">WA1_29985</name>
</gene>
<feature type="domain" description="SMODS and SLOG-associating 2TM effector" evidence="2">
    <location>
        <begin position="22"/>
        <end position="137"/>
    </location>
</feature>
<dbReference type="Pfam" id="PF18142">
    <property type="entry name" value="SLATT_fungal"/>
    <property type="match status" value="1"/>
</dbReference>
<keyword evidence="1" id="KW-0812">Transmembrane</keyword>
<keyword evidence="4" id="KW-1185">Reference proteome</keyword>
<proteinExistence type="predicted"/>
<reference evidence="3 4" key="1">
    <citation type="journal article" date="2013" name="Genome Biol. Evol.">
        <title>Genomes of Stigonematalean cyanobacteria (subsection V) and the evolution of oxygenic photosynthesis from prokaryotes to plastids.</title>
        <authorList>
            <person name="Dagan T."/>
            <person name="Roettger M."/>
            <person name="Stucken K."/>
            <person name="Landan G."/>
            <person name="Koch R."/>
            <person name="Major P."/>
            <person name="Gould S.B."/>
            <person name="Goremykin V.V."/>
            <person name="Rippka R."/>
            <person name="Tandeau de Marsac N."/>
            <person name="Gugger M."/>
            <person name="Lockhart P.J."/>
            <person name="Allen J.F."/>
            <person name="Brune I."/>
            <person name="Maus I."/>
            <person name="Puhler A."/>
            <person name="Martin W.F."/>
        </authorList>
    </citation>
    <scope>NUCLEOTIDE SEQUENCE [LARGE SCALE GENOMIC DNA]</scope>
    <source>
        <strain evidence="3 4">PCC 7110</strain>
    </source>
</reference>
<feature type="transmembrane region" description="Helical" evidence="1">
    <location>
        <begin position="39"/>
        <end position="59"/>
    </location>
</feature>
<dbReference type="RefSeq" id="WP_017740647.1">
    <property type="nucleotide sequence ID" value="NZ_KQ976354.1"/>
</dbReference>
<feature type="transmembrane region" description="Helical" evidence="1">
    <location>
        <begin position="65"/>
        <end position="83"/>
    </location>
</feature>
<keyword evidence="1" id="KW-1133">Transmembrane helix</keyword>
<name>A0A139X523_9CYAN</name>
<dbReference type="InterPro" id="IPR041622">
    <property type="entry name" value="SLATT_fungi"/>
</dbReference>